<keyword evidence="1" id="KW-0560">Oxidoreductase</keyword>
<protein>
    <recommendedName>
        <fullName evidence="2">TauD/TfdA-like domain-containing protein</fullName>
    </recommendedName>
</protein>
<dbReference type="KEGG" id="prr:AT705_23320"/>
<dbReference type="Pfam" id="PF02668">
    <property type="entry name" value="TauD"/>
    <property type="match status" value="1"/>
</dbReference>
<dbReference type="InterPro" id="IPR003819">
    <property type="entry name" value="TauD/TfdA-like"/>
</dbReference>
<accession>A0A0U3H3I1</accession>
<dbReference type="Gene3D" id="3.60.130.10">
    <property type="entry name" value="Clavaminate synthase-like"/>
    <property type="match status" value="1"/>
</dbReference>
<reference evidence="3 4" key="1">
    <citation type="submission" date="2015-12" db="EMBL/GenBank/DDBJ databases">
        <title>Complete genome sequence of Pseudoalteromonas rubra SCSIO 6842, harboring a conjugative plasmid.</title>
        <authorList>
            <person name="Li B."/>
            <person name="Wang X."/>
        </authorList>
    </citation>
    <scope>NUCLEOTIDE SEQUENCE [LARGE SCALE GENOMIC DNA]</scope>
    <source>
        <strain evidence="3 4">SCSIO 6842</strain>
    </source>
</reference>
<name>A0A0U3H3I1_9GAMM</name>
<dbReference type="SUPFAM" id="SSF51197">
    <property type="entry name" value="Clavaminate synthase-like"/>
    <property type="match status" value="1"/>
</dbReference>
<dbReference type="InterPro" id="IPR042098">
    <property type="entry name" value="TauD-like_sf"/>
</dbReference>
<feature type="domain" description="TauD/TfdA-like" evidence="2">
    <location>
        <begin position="43"/>
        <end position="306"/>
    </location>
</feature>
<gene>
    <name evidence="3" type="ORF">AT705_23320</name>
</gene>
<dbReference type="GO" id="GO:0016706">
    <property type="term" value="F:2-oxoglutarate-dependent dioxygenase activity"/>
    <property type="evidence" value="ECO:0007669"/>
    <property type="project" value="UniProtKB-ARBA"/>
</dbReference>
<sequence>MSVAKIEFNHQQTASLGFMLNLLKSNPYQDYAAFYHEVEGLVSEMTELSEHIIKQLNELHYLQQPVVLFKNAPIDDALPIFDFHDPVAAKHKLKKTFVAEGILCFIGILMKSYPFGFASINDGDLFHDVYLKDALRDSASQKSMVSIGFHYDMGFFKVRPDFANLLCLRNPSCNKVSTSFALDQAILDGLTEQEKARFSRTAFRTKTEVLALKGERTSAYMPAHPVYYPQRAAKLSFFEGRTEAIEPEDQAILDKLAELIHLHKQRFYFEPGDLLCINNNLCIHGREVIEITDLEAHKTRWLLKTYNSNDETLFEDNKGHFVSAE</sequence>
<dbReference type="AlphaFoldDB" id="A0A0U3H3I1"/>
<evidence type="ECO:0000313" key="3">
    <source>
        <dbReference type="EMBL" id="ALU45859.1"/>
    </source>
</evidence>
<evidence type="ECO:0000256" key="1">
    <source>
        <dbReference type="ARBA" id="ARBA00023002"/>
    </source>
</evidence>
<dbReference type="EMBL" id="CP013612">
    <property type="protein sequence ID" value="ALU45859.1"/>
    <property type="molecule type" value="Genomic_DNA"/>
</dbReference>
<proteinExistence type="predicted"/>
<organism evidence="3 4">
    <name type="scientific">Pseudoalteromonas rubra</name>
    <dbReference type="NCBI Taxonomy" id="43658"/>
    <lineage>
        <taxon>Bacteria</taxon>
        <taxon>Pseudomonadati</taxon>
        <taxon>Pseudomonadota</taxon>
        <taxon>Gammaproteobacteria</taxon>
        <taxon>Alteromonadales</taxon>
        <taxon>Pseudoalteromonadaceae</taxon>
        <taxon>Pseudoalteromonas</taxon>
    </lineage>
</organism>
<dbReference type="Proteomes" id="UP000069015">
    <property type="component" value="Chromosome 2"/>
</dbReference>
<evidence type="ECO:0000313" key="4">
    <source>
        <dbReference type="Proteomes" id="UP000069015"/>
    </source>
</evidence>
<dbReference type="RefSeq" id="WP_058798711.1">
    <property type="nucleotide sequence ID" value="NZ_CP013612.1"/>
</dbReference>
<evidence type="ECO:0000259" key="2">
    <source>
        <dbReference type="Pfam" id="PF02668"/>
    </source>
</evidence>